<dbReference type="AlphaFoldDB" id="A0A7W8MR69"/>
<comment type="caution">
    <text evidence="2">The sequence shown here is derived from an EMBL/GenBank/DDBJ whole genome shotgun (WGS) entry which is preliminary data.</text>
</comment>
<feature type="region of interest" description="Disordered" evidence="1">
    <location>
        <begin position="1"/>
        <end position="20"/>
    </location>
</feature>
<sequence length="353" mass="38691">MTSNHAPASSGFQNPLPRRPPLLFSRRRSVLAGSSPKPKERKARHTALLPACLTFLCLLCPSLNAQTIDDGIMLARRSLCAGALYTHDSWDSYWQGSLQRVNGNIGTITTQTITMAANYGVTSRLDFIINVPYVWTDASKGVLHGQSGFQDLTLAAKYKLLSIPVGKFGALRAIAVLSGTLPMTNYTPDLQPLSLGANSKTLTGRATLNYLGRRGLYLNGTAAYTFRGNVTLDRSSYYTNGQLYLSNQVAMPNLFNYGTSVGYRKNNVSLLGDFSVQQARGGGDIRPQDMPFVSNRANFSKAGATIKVPVPKVRDLQYWFIYSNTFQGRNVGQANTFTTGLMYTLPFEKRATP</sequence>
<evidence type="ECO:0000313" key="2">
    <source>
        <dbReference type="EMBL" id="MBB5317516.1"/>
    </source>
</evidence>
<feature type="compositionally biased region" description="Polar residues" evidence="1">
    <location>
        <begin position="1"/>
        <end position="13"/>
    </location>
</feature>
<keyword evidence="3" id="KW-1185">Reference proteome</keyword>
<name>A0A7W8MR69_9BACT</name>
<evidence type="ECO:0000256" key="1">
    <source>
        <dbReference type="SAM" id="MobiDB-lite"/>
    </source>
</evidence>
<protein>
    <submittedName>
        <fullName evidence="2">Uncharacterized protein</fullName>
    </submittedName>
</protein>
<evidence type="ECO:0000313" key="3">
    <source>
        <dbReference type="Proteomes" id="UP000568106"/>
    </source>
</evidence>
<dbReference type="Proteomes" id="UP000568106">
    <property type="component" value="Unassembled WGS sequence"/>
</dbReference>
<proteinExistence type="predicted"/>
<accession>A0A7W8MR69</accession>
<dbReference type="EMBL" id="JACHDY010000002">
    <property type="protein sequence ID" value="MBB5317516.1"/>
    <property type="molecule type" value="Genomic_DNA"/>
</dbReference>
<organism evidence="2 3">
    <name type="scientific">Tunturiibacter empetritectus</name>
    <dbReference type="NCBI Taxonomy" id="3069691"/>
    <lineage>
        <taxon>Bacteria</taxon>
        <taxon>Pseudomonadati</taxon>
        <taxon>Acidobacteriota</taxon>
        <taxon>Terriglobia</taxon>
        <taxon>Terriglobales</taxon>
        <taxon>Acidobacteriaceae</taxon>
        <taxon>Tunturiibacter</taxon>
    </lineage>
</organism>
<gene>
    <name evidence="2" type="ORF">HDF09_002185</name>
</gene>
<reference evidence="2" key="1">
    <citation type="submission" date="2020-08" db="EMBL/GenBank/DDBJ databases">
        <title>Genomic Encyclopedia of Type Strains, Phase IV (KMG-V): Genome sequencing to study the core and pangenomes of soil and plant-associated prokaryotes.</title>
        <authorList>
            <person name="Whitman W."/>
        </authorList>
    </citation>
    <scope>NUCLEOTIDE SEQUENCE [LARGE SCALE GENOMIC DNA]</scope>
    <source>
        <strain evidence="2">M8UP27</strain>
    </source>
</reference>